<dbReference type="SMART" id="SM00228">
    <property type="entry name" value="PDZ"/>
    <property type="match status" value="1"/>
</dbReference>
<name>A0AA85IYS4_TRIRE</name>
<reference evidence="3" key="1">
    <citation type="submission" date="2022-06" db="EMBL/GenBank/DDBJ databases">
        <authorList>
            <person name="Berger JAMES D."/>
            <person name="Berger JAMES D."/>
        </authorList>
    </citation>
    <scope>NUCLEOTIDE SEQUENCE [LARGE SCALE GENOMIC DNA]</scope>
</reference>
<feature type="region of interest" description="Disordered" evidence="1">
    <location>
        <begin position="30"/>
        <end position="76"/>
    </location>
</feature>
<organism evidence="3 4">
    <name type="scientific">Trichobilharzia regenti</name>
    <name type="common">Nasal bird schistosome</name>
    <dbReference type="NCBI Taxonomy" id="157069"/>
    <lineage>
        <taxon>Eukaryota</taxon>
        <taxon>Metazoa</taxon>
        <taxon>Spiralia</taxon>
        <taxon>Lophotrochozoa</taxon>
        <taxon>Platyhelminthes</taxon>
        <taxon>Trematoda</taxon>
        <taxon>Digenea</taxon>
        <taxon>Strigeidida</taxon>
        <taxon>Schistosomatoidea</taxon>
        <taxon>Schistosomatidae</taxon>
        <taxon>Trichobilharzia</taxon>
    </lineage>
</organism>
<dbReference type="Proteomes" id="UP000050795">
    <property type="component" value="Unassembled WGS sequence"/>
</dbReference>
<evidence type="ECO:0000259" key="2">
    <source>
        <dbReference type="PROSITE" id="PS50106"/>
    </source>
</evidence>
<dbReference type="InterPro" id="IPR001478">
    <property type="entry name" value="PDZ"/>
</dbReference>
<sequence>MSEESEKPREIVSSYDEILEITGLLPICDNRRSYVGDDKEDKENSSPQNEGGNGDNILRLGGGVSGENDGDDDDEGIVPVLSTIQLQHGSSLMSITADENNTTNVRTISIAKTKNNDVGFMFTEIKQGLFVSHVDERSSASLNRVRFGDKIQCINGIEVTSYSQAKQLIEKTHPTVEFSIIDCPYRESKTLYKIRGRCGLFINDGMILDRTRYFSPKSDKCPLNYYITEINNISSVRLLDEEIVKLIEHVNSPFTLHIVPQWFYEYLVYGLDPSCSSDVRKKTKKQLVSFNCFRQSNRCDDRS</sequence>
<proteinExistence type="predicted"/>
<dbReference type="WBParaSite" id="TREG1_129220.2">
    <property type="protein sequence ID" value="TREG1_129220.2"/>
    <property type="gene ID" value="TREG1_129220"/>
</dbReference>
<dbReference type="InterPro" id="IPR036034">
    <property type="entry name" value="PDZ_sf"/>
</dbReference>
<dbReference type="SUPFAM" id="SSF50156">
    <property type="entry name" value="PDZ domain-like"/>
    <property type="match status" value="1"/>
</dbReference>
<dbReference type="PROSITE" id="PS50106">
    <property type="entry name" value="PDZ"/>
    <property type="match status" value="1"/>
</dbReference>
<dbReference type="AlphaFoldDB" id="A0AA85IYS4"/>
<evidence type="ECO:0000256" key="1">
    <source>
        <dbReference type="SAM" id="MobiDB-lite"/>
    </source>
</evidence>
<reference evidence="4 5" key="2">
    <citation type="submission" date="2023-11" db="UniProtKB">
        <authorList>
            <consortium name="WormBaseParasite"/>
        </authorList>
    </citation>
    <scope>IDENTIFICATION</scope>
</reference>
<feature type="compositionally biased region" description="Basic and acidic residues" evidence="1">
    <location>
        <begin position="30"/>
        <end position="44"/>
    </location>
</feature>
<accession>A0AA85IYS4</accession>
<feature type="domain" description="PDZ" evidence="2">
    <location>
        <begin position="107"/>
        <end position="184"/>
    </location>
</feature>
<keyword evidence="3" id="KW-1185">Reference proteome</keyword>
<evidence type="ECO:0000313" key="3">
    <source>
        <dbReference type="Proteomes" id="UP000050795"/>
    </source>
</evidence>
<evidence type="ECO:0000313" key="5">
    <source>
        <dbReference type="WBParaSite" id="TREG1_129220.2"/>
    </source>
</evidence>
<dbReference type="Pfam" id="PF00595">
    <property type="entry name" value="PDZ"/>
    <property type="match status" value="1"/>
</dbReference>
<evidence type="ECO:0000313" key="4">
    <source>
        <dbReference type="WBParaSite" id="TREG1_129220.1"/>
    </source>
</evidence>
<protein>
    <recommendedName>
        <fullName evidence="2">PDZ domain-containing protein</fullName>
    </recommendedName>
</protein>
<dbReference type="Gene3D" id="2.30.42.10">
    <property type="match status" value="1"/>
</dbReference>
<dbReference type="WBParaSite" id="TREG1_129220.1">
    <property type="protein sequence ID" value="TREG1_129220.1"/>
    <property type="gene ID" value="TREG1_129220"/>
</dbReference>